<dbReference type="AlphaFoldDB" id="A0A915PRV4"/>
<comment type="similarity">
    <text evidence="5">Belongs to the Clc family.</text>
</comment>
<dbReference type="InterPro" id="IPR010761">
    <property type="entry name" value="Clc_prot-like"/>
</dbReference>
<evidence type="ECO:0000256" key="2">
    <source>
        <dbReference type="ARBA" id="ARBA00022692"/>
    </source>
</evidence>
<proteinExistence type="inferred from homology"/>
<sequence length="296" mass="33589">MMLDWSSSLLKTQAMAFIPLCIADLLMFIALLTPAWQVAEDTDAHRYMQSGLWMYCPGGVPCWYIFSDNLINYYEKVDVCRFLLIGDCRKKLIRTPYFFGWHYAVLILLLFALAFGLVATGLLAFSVFRAGRTRLLSVVFNLFSFLSFLSLSIGLAVFMINAEMLESRFLIGIKNTFKKEYGYSFYLAGLACMFLLFSLLAGIMVISYIFFTKRGRSYIEEKVKSSSPSSWRSFSIMKKVMATGKDSSCQSSSYPTIPVFQNVFEHPPRPGSNTASQSVTPVPPEYMSTTRTFLSY</sequence>
<dbReference type="GO" id="GO:0005886">
    <property type="term" value="C:plasma membrane"/>
    <property type="evidence" value="ECO:0007669"/>
    <property type="project" value="TreeGrafter"/>
</dbReference>
<evidence type="ECO:0000313" key="7">
    <source>
        <dbReference type="Proteomes" id="UP000887581"/>
    </source>
</evidence>
<evidence type="ECO:0000256" key="6">
    <source>
        <dbReference type="SAM" id="Phobius"/>
    </source>
</evidence>
<dbReference type="PANTHER" id="PTHR10671:SF96">
    <property type="entry name" value="CLC-LIKE PROTEIN 5"/>
    <property type="match status" value="1"/>
</dbReference>
<dbReference type="WBParaSite" id="sdigi.contig218.g6269.t1">
    <property type="protein sequence ID" value="sdigi.contig218.g6269.t1"/>
    <property type="gene ID" value="sdigi.contig218.g6269"/>
</dbReference>
<evidence type="ECO:0000256" key="4">
    <source>
        <dbReference type="ARBA" id="ARBA00023136"/>
    </source>
</evidence>
<organism evidence="7 8">
    <name type="scientific">Setaria digitata</name>
    <dbReference type="NCBI Taxonomy" id="48799"/>
    <lineage>
        <taxon>Eukaryota</taxon>
        <taxon>Metazoa</taxon>
        <taxon>Ecdysozoa</taxon>
        <taxon>Nematoda</taxon>
        <taxon>Chromadorea</taxon>
        <taxon>Rhabditida</taxon>
        <taxon>Spirurina</taxon>
        <taxon>Spiruromorpha</taxon>
        <taxon>Filarioidea</taxon>
        <taxon>Setariidae</taxon>
        <taxon>Setaria</taxon>
    </lineage>
</organism>
<keyword evidence="4 6" id="KW-0472">Membrane</keyword>
<evidence type="ECO:0000256" key="3">
    <source>
        <dbReference type="ARBA" id="ARBA00022989"/>
    </source>
</evidence>
<dbReference type="Pfam" id="PF07062">
    <property type="entry name" value="Clc-like"/>
    <property type="match status" value="1"/>
</dbReference>
<dbReference type="Gene3D" id="1.20.140.150">
    <property type="match status" value="1"/>
</dbReference>
<evidence type="ECO:0000256" key="5">
    <source>
        <dbReference type="ARBA" id="ARBA00060861"/>
    </source>
</evidence>
<keyword evidence="3 6" id="KW-1133">Transmembrane helix</keyword>
<reference evidence="8" key="1">
    <citation type="submission" date="2022-11" db="UniProtKB">
        <authorList>
            <consortium name="WormBaseParasite"/>
        </authorList>
    </citation>
    <scope>IDENTIFICATION</scope>
</reference>
<feature type="transmembrane region" description="Helical" evidence="6">
    <location>
        <begin position="12"/>
        <end position="35"/>
    </location>
</feature>
<dbReference type="FunFam" id="1.20.140.150:FF:000042">
    <property type="entry name" value="Clc-like protein 2"/>
    <property type="match status" value="1"/>
</dbReference>
<feature type="transmembrane region" description="Helical" evidence="6">
    <location>
        <begin position="185"/>
        <end position="211"/>
    </location>
</feature>
<keyword evidence="2 6" id="KW-0812">Transmembrane</keyword>
<keyword evidence="7" id="KW-1185">Reference proteome</keyword>
<feature type="transmembrane region" description="Helical" evidence="6">
    <location>
        <begin position="101"/>
        <end position="128"/>
    </location>
</feature>
<feature type="transmembrane region" description="Helical" evidence="6">
    <location>
        <begin position="135"/>
        <end position="160"/>
    </location>
</feature>
<evidence type="ECO:0000256" key="1">
    <source>
        <dbReference type="ARBA" id="ARBA00004141"/>
    </source>
</evidence>
<dbReference type="PANTHER" id="PTHR10671">
    <property type="entry name" value="EPITHELIAL MEMBRANE PROTEIN-RELATED"/>
    <property type="match status" value="1"/>
</dbReference>
<evidence type="ECO:0000313" key="8">
    <source>
        <dbReference type="WBParaSite" id="sdigi.contig218.g6269.t1"/>
    </source>
</evidence>
<comment type="subcellular location">
    <subcellularLocation>
        <location evidence="1">Membrane</location>
        <topology evidence="1">Multi-pass membrane protein</topology>
    </subcellularLocation>
</comment>
<protein>
    <submittedName>
        <fullName evidence="8">Uncharacterized protein</fullName>
    </submittedName>
</protein>
<name>A0A915PRV4_9BILA</name>
<dbReference type="Proteomes" id="UP000887581">
    <property type="component" value="Unplaced"/>
</dbReference>
<accession>A0A915PRV4</accession>
<feature type="transmembrane region" description="Helical" evidence="6">
    <location>
        <begin position="47"/>
        <end position="66"/>
    </location>
</feature>
<dbReference type="InterPro" id="IPR050579">
    <property type="entry name" value="PMP-22/EMP/MP20-like"/>
</dbReference>